<dbReference type="Proteomes" id="UP001220064">
    <property type="component" value="Chromosome"/>
</dbReference>
<dbReference type="EMBL" id="CP063189">
    <property type="protein sequence ID" value="WCZ31789.1"/>
    <property type="molecule type" value="Genomic_DNA"/>
</dbReference>
<dbReference type="Pfam" id="PF19803">
    <property type="entry name" value="DUF6286"/>
    <property type="match status" value="1"/>
</dbReference>
<feature type="transmembrane region" description="Helical" evidence="1">
    <location>
        <begin position="21"/>
        <end position="41"/>
    </location>
</feature>
<organism evidence="3 4">
    <name type="scientific">Corynebacterium massiliense DSM 45435</name>
    <dbReference type="NCBI Taxonomy" id="1121364"/>
    <lineage>
        <taxon>Bacteria</taxon>
        <taxon>Bacillati</taxon>
        <taxon>Actinomycetota</taxon>
        <taxon>Actinomycetes</taxon>
        <taxon>Mycobacteriales</taxon>
        <taxon>Corynebacteriaceae</taxon>
        <taxon>Corynebacterium</taxon>
    </lineage>
</organism>
<keyword evidence="4" id="KW-1185">Reference proteome</keyword>
<reference evidence="3 4" key="1">
    <citation type="submission" date="2020-10" db="EMBL/GenBank/DDBJ databases">
        <title>Complete genome sequence of Corynebacterium massiliense DSM 45435, type strain of Corynebacterium massiliense.</title>
        <authorList>
            <person name="Busche T."/>
            <person name="Kalinowski J."/>
            <person name="Ruckert C."/>
        </authorList>
    </citation>
    <scope>NUCLEOTIDE SEQUENCE [LARGE SCALE GENOMIC DNA]</scope>
    <source>
        <strain evidence="3 4">DSM 45435</strain>
    </source>
</reference>
<feature type="transmembrane region" description="Helical" evidence="1">
    <location>
        <begin position="68"/>
        <end position="88"/>
    </location>
</feature>
<accession>A0ABY7U535</accession>
<feature type="domain" description="DUF6286" evidence="2">
    <location>
        <begin position="78"/>
        <end position="177"/>
    </location>
</feature>
<sequence length="186" mass="19742">MANPFPGFGQEPKGSPAARGWSILLGLLLLALAVVTGREAWLMSSGAKEQSWVQPVLDIFATPQLEDWMVWAGVAASILGIILLIVALKPRRSTHRQVASDHASVWMRPVDIARVASAAARRVPGVDGAQTKATGRRVNVNVASNGDSAALTQNVEQAVSRALVALREKPEVNVNVHKSAEVGSNV</sequence>
<keyword evidence="1" id="KW-0812">Transmembrane</keyword>
<dbReference type="InterPro" id="IPR046253">
    <property type="entry name" value="DUF6286"/>
</dbReference>
<evidence type="ECO:0000313" key="3">
    <source>
        <dbReference type="EMBL" id="WCZ31789.1"/>
    </source>
</evidence>
<evidence type="ECO:0000313" key="4">
    <source>
        <dbReference type="Proteomes" id="UP001220064"/>
    </source>
</evidence>
<protein>
    <recommendedName>
        <fullName evidence="2">DUF6286 domain-containing protein</fullName>
    </recommendedName>
</protein>
<gene>
    <name evidence="3" type="ORF">CMASS_01650</name>
</gene>
<keyword evidence="1" id="KW-1133">Transmembrane helix</keyword>
<keyword evidence="1" id="KW-0472">Membrane</keyword>
<evidence type="ECO:0000259" key="2">
    <source>
        <dbReference type="Pfam" id="PF19803"/>
    </source>
</evidence>
<name>A0ABY7U535_9CORY</name>
<evidence type="ECO:0000256" key="1">
    <source>
        <dbReference type="SAM" id="Phobius"/>
    </source>
</evidence>
<dbReference type="RefSeq" id="WP_022863451.1">
    <property type="nucleotide sequence ID" value="NZ_ATVG01000010.1"/>
</dbReference>
<proteinExistence type="predicted"/>